<dbReference type="EMBL" id="MSFL01000019">
    <property type="protein sequence ID" value="PWY77004.1"/>
    <property type="molecule type" value="Genomic_DNA"/>
</dbReference>
<comment type="caution">
    <text evidence="1">The sequence shown here is derived from an EMBL/GenBank/DDBJ whole genome shotgun (WGS) entry which is preliminary data.</text>
</comment>
<keyword evidence="2" id="KW-1185">Reference proteome</keyword>
<dbReference type="Gene3D" id="3.30.710.10">
    <property type="entry name" value="Potassium Channel Kv1.1, Chain A"/>
    <property type="match status" value="1"/>
</dbReference>
<organism evidence="1 2">
    <name type="scientific">Aspergillus heteromorphus CBS 117.55</name>
    <dbReference type="NCBI Taxonomy" id="1448321"/>
    <lineage>
        <taxon>Eukaryota</taxon>
        <taxon>Fungi</taxon>
        <taxon>Dikarya</taxon>
        <taxon>Ascomycota</taxon>
        <taxon>Pezizomycotina</taxon>
        <taxon>Eurotiomycetes</taxon>
        <taxon>Eurotiomycetidae</taxon>
        <taxon>Eurotiales</taxon>
        <taxon>Aspergillaceae</taxon>
        <taxon>Aspergillus</taxon>
        <taxon>Aspergillus subgen. Circumdati</taxon>
    </lineage>
</organism>
<protein>
    <submittedName>
        <fullName evidence="1">Uncharacterized protein</fullName>
    </submittedName>
</protein>
<gene>
    <name evidence="1" type="ORF">BO70DRAFT_388391</name>
</gene>
<dbReference type="InterPro" id="IPR011333">
    <property type="entry name" value="SKP1/BTB/POZ_sf"/>
</dbReference>
<name>A0A317VRI3_9EURO</name>
<evidence type="ECO:0000313" key="1">
    <source>
        <dbReference type="EMBL" id="PWY77004.1"/>
    </source>
</evidence>
<dbReference type="Proteomes" id="UP000247233">
    <property type="component" value="Unassembled WGS sequence"/>
</dbReference>
<sequence>MSVSRAKLTENSEYFRAMLQGNKWAESKSDAISLKDDHITAMEILLRGLHDTLDNMDKSAVAIEDIWYLVLAHDKYQIDRKLYSKWVGSWGKIELAKERNKGNDNDYDLERKILSPAFAFDCPQLFQHATKTLVYNSPGPITEINPTSIRQMHLPSRVPQQLNAARGRLRTILHSGLFERLGTLVACGTCGCKELTVFEYLRELRRINVWPLEDSMKKTSIDDILVRLNGFSQSRMRKRVDSAAGEPKHCMSCNINWDATVRSVNDRVRNYFGGLCLDCMDKTKNLRLHGSHDDDYWHYWERYQSYDSKCRISHGEPTWYFSFMGRREKAGLVSDFDV</sequence>
<reference evidence="1 2" key="1">
    <citation type="submission" date="2016-12" db="EMBL/GenBank/DDBJ databases">
        <title>The genomes of Aspergillus section Nigri reveals drivers in fungal speciation.</title>
        <authorList>
            <consortium name="DOE Joint Genome Institute"/>
            <person name="Vesth T.C."/>
            <person name="Nybo J."/>
            <person name="Theobald S."/>
            <person name="Brandl J."/>
            <person name="Frisvad J.C."/>
            <person name="Nielsen K.F."/>
            <person name="Lyhne E.K."/>
            <person name="Kogle M.E."/>
            <person name="Kuo A."/>
            <person name="Riley R."/>
            <person name="Clum A."/>
            <person name="Nolan M."/>
            <person name="Lipzen A."/>
            <person name="Salamov A."/>
            <person name="Henrissat B."/>
            <person name="Wiebenga A."/>
            <person name="De Vries R.P."/>
            <person name="Grigoriev I.V."/>
            <person name="Mortensen U.H."/>
            <person name="Andersen M.R."/>
            <person name="Baker S.E."/>
        </authorList>
    </citation>
    <scope>NUCLEOTIDE SEQUENCE [LARGE SCALE GENOMIC DNA]</scope>
    <source>
        <strain evidence="1 2">CBS 117.55</strain>
    </source>
</reference>
<dbReference type="OrthoDB" id="268428at2759"/>
<evidence type="ECO:0000313" key="2">
    <source>
        <dbReference type="Proteomes" id="UP000247233"/>
    </source>
</evidence>
<proteinExistence type="predicted"/>
<dbReference type="SUPFAM" id="SSF54695">
    <property type="entry name" value="POZ domain"/>
    <property type="match status" value="1"/>
</dbReference>
<accession>A0A317VRI3</accession>
<dbReference type="AlphaFoldDB" id="A0A317VRI3"/>
<dbReference type="GeneID" id="37068224"/>
<dbReference type="RefSeq" id="XP_025397765.1">
    <property type="nucleotide sequence ID" value="XM_025545987.1"/>
</dbReference>
<dbReference type="VEuPathDB" id="FungiDB:BO70DRAFT_388391"/>
<dbReference type="STRING" id="1448321.A0A317VRI3"/>